<feature type="domain" description="Peptidoglycan binding-like" evidence="2">
    <location>
        <begin position="35"/>
        <end position="96"/>
    </location>
</feature>
<dbReference type="SUPFAM" id="SSF55166">
    <property type="entry name" value="Hedgehog/DD-peptidase"/>
    <property type="match status" value="1"/>
</dbReference>
<dbReference type="InterPro" id="IPR036366">
    <property type="entry name" value="PGBDSf"/>
</dbReference>
<keyword evidence="4" id="KW-0121">Carboxypeptidase</keyword>
<dbReference type="Gene3D" id="1.10.101.10">
    <property type="entry name" value="PGBD-like superfamily/PGBD"/>
    <property type="match status" value="1"/>
</dbReference>
<keyword evidence="1" id="KW-0732">Signal</keyword>
<proteinExistence type="predicted"/>
<evidence type="ECO:0000259" key="3">
    <source>
        <dbReference type="Pfam" id="PF08291"/>
    </source>
</evidence>
<dbReference type="InterPro" id="IPR013230">
    <property type="entry name" value="Peptidase_M15A_C"/>
</dbReference>
<dbReference type="SUPFAM" id="SSF47090">
    <property type="entry name" value="PGBD-like"/>
    <property type="match status" value="1"/>
</dbReference>
<dbReference type="Proteomes" id="UP001564626">
    <property type="component" value="Unassembled WGS sequence"/>
</dbReference>
<dbReference type="Pfam" id="PF01471">
    <property type="entry name" value="PG_binding_1"/>
    <property type="match status" value="1"/>
</dbReference>
<keyword evidence="5" id="KW-1185">Reference proteome</keyword>
<gene>
    <name evidence="4" type="ORF">AB8O55_23090</name>
</gene>
<comment type="caution">
    <text evidence="4">The sequence shown here is derived from an EMBL/GenBank/DDBJ whole genome shotgun (WGS) entry which is preliminary data.</text>
</comment>
<reference evidence="4 5" key="1">
    <citation type="submission" date="2024-08" db="EMBL/GenBank/DDBJ databases">
        <title>Genome mining of Saccharopolyspora cebuensis PGLac3 from Nigerian medicinal plant.</title>
        <authorList>
            <person name="Ezeobiora C.E."/>
            <person name="Igbokwe N.H."/>
            <person name="Amin D.H."/>
            <person name="Mendie U.E."/>
        </authorList>
    </citation>
    <scope>NUCLEOTIDE SEQUENCE [LARGE SCALE GENOMIC DNA]</scope>
    <source>
        <strain evidence="4 5">PGLac3</strain>
    </source>
</reference>
<dbReference type="GO" id="GO:0004180">
    <property type="term" value="F:carboxypeptidase activity"/>
    <property type="evidence" value="ECO:0007669"/>
    <property type="project" value="UniProtKB-KW"/>
</dbReference>
<name>A0ABV4CSB4_9PSEU</name>
<dbReference type="EMBL" id="JBGEHV010000053">
    <property type="protein sequence ID" value="MEY8042309.1"/>
    <property type="molecule type" value="Genomic_DNA"/>
</dbReference>
<accession>A0ABV4CSB4</accession>
<dbReference type="InterPro" id="IPR036365">
    <property type="entry name" value="PGBD-like_sf"/>
</dbReference>
<feature type="domain" description="Peptidase M15A C-terminal" evidence="3">
    <location>
        <begin position="131"/>
        <end position="218"/>
    </location>
</feature>
<dbReference type="InterPro" id="IPR009045">
    <property type="entry name" value="Zn_M74/Hedgehog-like"/>
</dbReference>
<organism evidence="4 5">
    <name type="scientific">Saccharopolyspora cebuensis</name>
    <dbReference type="NCBI Taxonomy" id="418759"/>
    <lineage>
        <taxon>Bacteria</taxon>
        <taxon>Bacillati</taxon>
        <taxon>Actinomycetota</taxon>
        <taxon>Actinomycetes</taxon>
        <taxon>Pseudonocardiales</taxon>
        <taxon>Pseudonocardiaceae</taxon>
        <taxon>Saccharopolyspora</taxon>
    </lineage>
</organism>
<evidence type="ECO:0000313" key="5">
    <source>
        <dbReference type="Proteomes" id="UP001564626"/>
    </source>
</evidence>
<dbReference type="RefSeq" id="WP_345355167.1">
    <property type="nucleotide sequence ID" value="NZ_BAABII010000001.1"/>
</dbReference>
<protein>
    <submittedName>
        <fullName evidence="4">D-Ala-D-Ala carboxypeptidase family metallohydrolase</fullName>
    </submittedName>
</protein>
<dbReference type="InterPro" id="IPR002477">
    <property type="entry name" value="Peptidoglycan-bd-like"/>
</dbReference>
<dbReference type="Gene3D" id="3.30.1380.10">
    <property type="match status" value="1"/>
</dbReference>
<keyword evidence="4" id="KW-0645">Protease</keyword>
<feature type="chain" id="PRO_5047379924" evidence="1">
    <location>
        <begin position="25"/>
        <end position="234"/>
    </location>
</feature>
<dbReference type="Pfam" id="PF08291">
    <property type="entry name" value="Peptidase_M15_3"/>
    <property type="match status" value="1"/>
</dbReference>
<sequence length="234" mass="24456">MRAQLKLVVAVLASMLVLGGVATAAEDRTLGLGDRGADVTEVQIRIAGWAADGPQRTFVAVDGIFGPATEAALKRFQRAYGLTASGQVDAPTQQALDALADPDGSTAHFDFAEFHSKDGAGFGGGKVGSSTVQENVRRLMYKLEAVRKKAGDAPITINSGFRSIAHNSNVGGASNSQHMYGIAADIVISGTSVGQAIGHAQTSGFSGIIRYDTFTHVDSRVEYGYGAGSWYWAT</sequence>
<keyword evidence="4" id="KW-0378">Hydrolase</keyword>
<evidence type="ECO:0000259" key="2">
    <source>
        <dbReference type="Pfam" id="PF01471"/>
    </source>
</evidence>
<evidence type="ECO:0000256" key="1">
    <source>
        <dbReference type="SAM" id="SignalP"/>
    </source>
</evidence>
<feature type="signal peptide" evidence="1">
    <location>
        <begin position="1"/>
        <end position="24"/>
    </location>
</feature>
<evidence type="ECO:0000313" key="4">
    <source>
        <dbReference type="EMBL" id="MEY8042309.1"/>
    </source>
</evidence>